<evidence type="ECO:0000256" key="2">
    <source>
        <dbReference type="ARBA" id="ARBA00022553"/>
    </source>
</evidence>
<keyword evidence="4 7" id="KW-0547">Nucleotide-binding</keyword>
<keyword evidence="2" id="KW-0597">Phosphoprotein</keyword>
<keyword evidence="12" id="KW-1185">Reference proteome</keyword>
<dbReference type="SMART" id="SM00133">
    <property type="entry name" value="S_TK_X"/>
    <property type="match status" value="1"/>
</dbReference>
<keyword evidence="5 11" id="KW-0418">Kinase</keyword>
<dbReference type="VEuPathDB" id="TrichDB:TVAG_121760"/>
<dbReference type="PROSITE" id="PS00107">
    <property type="entry name" value="PROTEIN_KINASE_ATP"/>
    <property type="match status" value="1"/>
</dbReference>
<reference evidence="11" key="1">
    <citation type="submission" date="2006-10" db="EMBL/GenBank/DDBJ databases">
        <authorList>
            <person name="Amadeo P."/>
            <person name="Zhao Q."/>
            <person name="Wortman J."/>
            <person name="Fraser-Liggett C."/>
            <person name="Carlton J."/>
        </authorList>
    </citation>
    <scope>NUCLEOTIDE SEQUENCE</scope>
    <source>
        <strain evidence="11">G3</strain>
    </source>
</reference>
<evidence type="ECO:0000259" key="10">
    <source>
        <dbReference type="PROSITE" id="PS51285"/>
    </source>
</evidence>
<dbReference type="SMART" id="SM00220">
    <property type="entry name" value="S_TKc"/>
    <property type="match status" value="1"/>
</dbReference>
<evidence type="ECO:0000256" key="4">
    <source>
        <dbReference type="ARBA" id="ARBA00022741"/>
    </source>
</evidence>
<dbReference type="Gene3D" id="1.10.510.10">
    <property type="entry name" value="Transferase(Phosphotransferase) domain 1"/>
    <property type="match status" value="1"/>
</dbReference>
<evidence type="ECO:0000313" key="11">
    <source>
        <dbReference type="EMBL" id="EAY10772.1"/>
    </source>
</evidence>
<organism evidence="11 12">
    <name type="scientific">Trichomonas vaginalis (strain ATCC PRA-98 / G3)</name>
    <dbReference type="NCBI Taxonomy" id="412133"/>
    <lineage>
        <taxon>Eukaryota</taxon>
        <taxon>Metamonada</taxon>
        <taxon>Parabasalia</taxon>
        <taxon>Trichomonadida</taxon>
        <taxon>Trichomonadidae</taxon>
        <taxon>Trichomonas</taxon>
    </lineage>
</organism>
<dbReference type="InterPro" id="IPR011009">
    <property type="entry name" value="Kinase-like_dom_sf"/>
</dbReference>
<dbReference type="FunFam" id="3.30.200.20:FF:000771">
    <property type="entry name" value="AGC family protein kinase"/>
    <property type="match status" value="1"/>
</dbReference>
<dbReference type="Gene3D" id="3.30.200.20">
    <property type="entry name" value="Phosphorylase Kinase, domain 1"/>
    <property type="match status" value="1"/>
</dbReference>
<proteinExistence type="inferred from homology"/>
<evidence type="ECO:0000256" key="5">
    <source>
        <dbReference type="ARBA" id="ARBA00022777"/>
    </source>
</evidence>
<dbReference type="EMBL" id="DS113332">
    <property type="protein sequence ID" value="EAY10772.1"/>
    <property type="molecule type" value="Genomic_DNA"/>
</dbReference>
<dbReference type="GO" id="GO:0035556">
    <property type="term" value="P:intracellular signal transduction"/>
    <property type="evidence" value="ECO:0000318"/>
    <property type="project" value="GO_Central"/>
</dbReference>
<dbReference type="OrthoDB" id="63267at2759"/>
<gene>
    <name evidence="11" type="ORF">TVAG_121760</name>
</gene>
<dbReference type="Pfam" id="PF00069">
    <property type="entry name" value="Pkinase"/>
    <property type="match status" value="1"/>
</dbReference>
<dbReference type="SMR" id="A2E987"/>
<dbReference type="OMA" id="LAHEECI"/>
<dbReference type="STRING" id="5722.A2E987"/>
<protein>
    <submittedName>
        <fullName evidence="11">AGC family protein kinase</fullName>
    </submittedName>
</protein>
<evidence type="ECO:0000256" key="8">
    <source>
        <dbReference type="RuleBase" id="RU000304"/>
    </source>
</evidence>
<accession>A2E987</accession>
<evidence type="ECO:0000313" key="12">
    <source>
        <dbReference type="Proteomes" id="UP000001542"/>
    </source>
</evidence>
<dbReference type="Proteomes" id="UP000001542">
    <property type="component" value="Unassembled WGS sequence"/>
</dbReference>
<dbReference type="RefSeq" id="XP_001322995.1">
    <property type="nucleotide sequence ID" value="XM_001322960.1"/>
</dbReference>
<dbReference type="InParanoid" id="A2E987"/>
<dbReference type="InterPro" id="IPR017441">
    <property type="entry name" value="Protein_kinase_ATP_BS"/>
</dbReference>
<evidence type="ECO:0000256" key="6">
    <source>
        <dbReference type="ARBA" id="ARBA00022840"/>
    </source>
</evidence>
<dbReference type="CDD" id="cd05123">
    <property type="entry name" value="STKc_AGC"/>
    <property type="match status" value="1"/>
</dbReference>
<dbReference type="eggNOG" id="KOG0603">
    <property type="taxonomic scope" value="Eukaryota"/>
</dbReference>
<keyword evidence="1 8" id="KW-0723">Serine/threonine-protein kinase</keyword>
<name>A2E987_TRIV3</name>
<dbReference type="KEGG" id="tva:4768709"/>
<evidence type="ECO:0000256" key="1">
    <source>
        <dbReference type="ARBA" id="ARBA00022527"/>
    </source>
</evidence>
<evidence type="ECO:0000259" key="9">
    <source>
        <dbReference type="PROSITE" id="PS50011"/>
    </source>
</evidence>
<evidence type="ECO:0000256" key="7">
    <source>
        <dbReference type="PROSITE-ProRule" id="PRU10141"/>
    </source>
</evidence>
<keyword evidence="3" id="KW-0808">Transferase</keyword>
<dbReference type="InterPro" id="IPR008271">
    <property type="entry name" value="Ser/Thr_kinase_AS"/>
</dbReference>
<evidence type="ECO:0000256" key="3">
    <source>
        <dbReference type="ARBA" id="ARBA00022679"/>
    </source>
</evidence>
<dbReference type="InterPro" id="IPR000719">
    <property type="entry name" value="Prot_kinase_dom"/>
</dbReference>
<dbReference type="PROSITE" id="PS51285">
    <property type="entry name" value="AGC_KINASE_CTER"/>
    <property type="match status" value="1"/>
</dbReference>
<keyword evidence="6 7" id="KW-0067">ATP-binding</keyword>
<reference evidence="11" key="2">
    <citation type="journal article" date="2007" name="Science">
        <title>Draft genome sequence of the sexually transmitted pathogen Trichomonas vaginalis.</title>
        <authorList>
            <person name="Carlton J.M."/>
            <person name="Hirt R.P."/>
            <person name="Silva J.C."/>
            <person name="Delcher A.L."/>
            <person name="Schatz M."/>
            <person name="Zhao Q."/>
            <person name="Wortman J.R."/>
            <person name="Bidwell S.L."/>
            <person name="Alsmark U.C.M."/>
            <person name="Besteiro S."/>
            <person name="Sicheritz-Ponten T."/>
            <person name="Noel C.J."/>
            <person name="Dacks J.B."/>
            <person name="Foster P.G."/>
            <person name="Simillion C."/>
            <person name="Van de Peer Y."/>
            <person name="Miranda-Saavedra D."/>
            <person name="Barton G.J."/>
            <person name="Westrop G.D."/>
            <person name="Mueller S."/>
            <person name="Dessi D."/>
            <person name="Fiori P.L."/>
            <person name="Ren Q."/>
            <person name="Paulsen I."/>
            <person name="Zhang H."/>
            <person name="Bastida-Corcuera F.D."/>
            <person name="Simoes-Barbosa A."/>
            <person name="Brown M.T."/>
            <person name="Hayes R.D."/>
            <person name="Mukherjee M."/>
            <person name="Okumura C.Y."/>
            <person name="Schneider R."/>
            <person name="Smith A.J."/>
            <person name="Vanacova S."/>
            <person name="Villalvazo M."/>
            <person name="Haas B.J."/>
            <person name="Pertea M."/>
            <person name="Feldblyum T.V."/>
            <person name="Utterback T.R."/>
            <person name="Shu C.L."/>
            <person name="Osoegawa K."/>
            <person name="de Jong P.J."/>
            <person name="Hrdy I."/>
            <person name="Horvathova L."/>
            <person name="Zubacova Z."/>
            <person name="Dolezal P."/>
            <person name="Malik S.B."/>
            <person name="Logsdon J.M. Jr."/>
            <person name="Henze K."/>
            <person name="Gupta A."/>
            <person name="Wang C.C."/>
            <person name="Dunne R.L."/>
            <person name="Upcroft J.A."/>
            <person name="Upcroft P."/>
            <person name="White O."/>
            <person name="Salzberg S.L."/>
            <person name="Tang P."/>
            <person name="Chiu C.-H."/>
            <person name="Lee Y.-S."/>
            <person name="Embley T.M."/>
            <person name="Coombs G.H."/>
            <person name="Mottram J.C."/>
            <person name="Tachezy J."/>
            <person name="Fraser-Liggett C.M."/>
            <person name="Johnson P.J."/>
        </authorList>
    </citation>
    <scope>NUCLEOTIDE SEQUENCE [LARGE SCALE GENOMIC DNA]</scope>
    <source>
        <strain evidence="11">G3</strain>
    </source>
</reference>
<dbReference type="GO" id="GO:0005524">
    <property type="term" value="F:ATP binding"/>
    <property type="evidence" value="ECO:0007669"/>
    <property type="project" value="UniProtKB-UniRule"/>
</dbReference>
<feature type="domain" description="AGC-kinase C-terminal" evidence="10">
    <location>
        <begin position="366"/>
        <end position="430"/>
    </location>
</feature>
<dbReference type="FunFam" id="1.10.510.10:FF:000008">
    <property type="entry name" value="Non-specific serine/threonine protein kinase"/>
    <property type="match status" value="1"/>
</dbReference>
<feature type="binding site" evidence="7">
    <location>
        <position position="148"/>
    </location>
    <ligand>
        <name>ATP</name>
        <dbReference type="ChEBI" id="CHEBI:30616"/>
    </ligand>
</feature>
<dbReference type="PROSITE" id="PS50011">
    <property type="entry name" value="PROTEIN_KINASE_DOM"/>
    <property type="match status" value="1"/>
</dbReference>
<dbReference type="PANTHER" id="PTHR24351">
    <property type="entry name" value="RIBOSOMAL PROTEIN S6 KINASE"/>
    <property type="match status" value="1"/>
</dbReference>
<feature type="domain" description="Protein kinase" evidence="9">
    <location>
        <begin position="115"/>
        <end position="365"/>
    </location>
</feature>
<dbReference type="VEuPathDB" id="TrichDB:TVAGG3_0421470"/>
<sequence>MFDNPDTSLYEKRGWLRLVDEHNTEIGKRYVIFNDAELALYLDGTLSELDKKFMVTRQTKAELLEDRKESTIKVTIDEKTKPLYFISARNEDISCWMLAINSKKLDMPKLSMNDFRIISVIGRGYYGKVMLVQKKDSGELFAIKYIRKSRLNDDNGSSVIAERNILMKVRHPFIVNLCFAFQTETKVYLGLEYAAGGELFYHMDQVGTIPIDDARLYIAEIGLALQHLHSIGIVYRDLKPENILFDEKGHIKLTDFGLSKSLDTSESTTTFCGTCEYLAPEIVTQQPYSYKVDEWALGVLAFEMIFGQTPFADENKVYLFDKIVSEDPEFPFLCDFKVTNFILRLLTKDPEKRPSFAEVQDDPFFAGLDWDKVYKREYTPRFIPKVKDPLHPTNFDPEFTNEIPTDSLCAPGLGDIGNIPGFSFMESKLG</sequence>
<dbReference type="AlphaFoldDB" id="A2E987"/>
<dbReference type="PROSITE" id="PS00108">
    <property type="entry name" value="PROTEIN_KINASE_ST"/>
    <property type="match status" value="1"/>
</dbReference>
<dbReference type="GO" id="GO:0004674">
    <property type="term" value="F:protein serine/threonine kinase activity"/>
    <property type="evidence" value="ECO:0000318"/>
    <property type="project" value="GO_Central"/>
</dbReference>
<dbReference type="SUPFAM" id="SSF56112">
    <property type="entry name" value="Protein kinase-like (PK-like)"/>
    <property type="match status" value="1"/>
</dbReference>
<dbReference type="InterPro" id="IPR045270">
    <property type="entry name" value="STKc_AGC"/>
</dbReference>
<dbReference type="SUPFAM" id="SSF50729">
    <property type="entry name" value="PH domain-like"/>
    <property type="match status" value="1"/>
</dbReference>
<dbReference type="InterPro" id="IPR000961">
    <property type="entry name" value="AGC-kinase_C"/>
</dbReference>
<comment type="similarity">
    <text evidence="8">Belongs to the protein kinase superfamily.</text>
</comment>